<feature type="region of interest" description="Disordered" evidence="1">
    <location>
        <begin position="1"/>
        <end position="87"/>
    </location>
</feature>
<dbReference type="Pfam" id="PF13360">
    <property type="entry name" value="PQQ_2"/>
    <property type="match status" value="1"/>
</dbReference>
<evidence type="ECO:0000259" key="3">
    <source>
        <dbReference type="Pfam" id="PF13360"/>
    </source>
</evidence>
<organism evidence="4 5">
    <name type="scientific">Streptomyces roseus</name>
    <dbReference type="NCBI Taxonomy" id="66430"/>
    <lineage>
        <taxon>Bacteria</taxon>
        <taxon>Bacillati</taxon>
        <taxon>Actinomycetota</taxon>
        <taxon>Actinomycetes</taxon>
        <taxon>Kitasatosporales</taxon>
        <taxon>Streptomycetaceae</taxon>
        <taxon>Streptomyces</taxon>
    </lineage>
</organism>
<sequence length="554" mass="57191">MTEPPQPPNQPPTPSGYGHLPGPPQPGYGYPQQGDNPYAQQPPTQPMQQPVPPSGPQQGYFPPPPGMPTAGMPTAGMYPAGGAPQPPKKKTAVIVAAAVAGVLVLGTGGYFAFLSGDGDPKQPVAQGSTPADAKASATVDNGDGSGNGSEPTEDLNAGRKQGEDKTLWLKTAKIDGPGLGVDSAGQWIVGGTVVKSVWKNLTAYGIADGKEKWTLAFPTPVCSVTKQTTAEGKTVVMFKDGDGDSATCNQMKQVDLKTGKEGWTKEVPKEGLFDIMTSPSLGITGDTVAVSRSGTASAFKVSTGDKLFGSATAEGCKPDAYVADKGKMIALATCYDDDLTGEVSDADPVTGKKTWTFRLPAKYKVGAVYSLDPLVLDIGNQDKKERAIVVLGPDGKQRATVSGEGSFATECANGLFRSVEICATTAVDAGTLYMPTVAAPGKANEIVAFDLGTGKAKWRTPAGDGRTIVPLSAANGQLIAYRKATSDQGGEVLSIPAAGGTPTALLRNPSGTSAPIESSFFTPVVDYADGRLFVSQSRLLAKGTAEKLLMVFGK</sequence>
<dbReference type="InterPro" id="IPR015943">
    <property type="entry name" value="WD40/YVTN_repeat-like_dom_sf"/>
</dbReference>
<feature type="domain" description="Pyrrolo-quinoline quinone repeat" evidence="3">
    <location>
        <begin position="165"/>
        <end position="307"/>
    </location>
</feature>
<keyword evidence="2" id="KW-0812">Transmembrane</keyword>
<proteinExistence type="predicted"/>
<dbReference type="InterPro" id="IPR011047">
    <property type="entry name" value="Quinoprotein_ADH-like_sf"/>
</dbReference>
<evidence type="ECO:0000256" key="2">
    <source>
        <dbReference type="SAM" id="Phobius"/>
    </source>
</evidence>
<feature type="compositionally biased region" description="Pro residues" evidence="1">
    <location>
        <begin position="43"/>
        <end position="67"/>
    </location>
</feature>
<dbReference type="InterPro" id="IPR002372">
    <property type="entry name" value="PQQ_rpt_dom"/>
</dbReference>
<protein>
    <recommendedName>
        <fullName evidence="3">Pyrrolo-quinoline quinone repeat domain-containing protein</fullName>
    </recommendedName>
</protein>
<evidence type="ECO:0000313" key="4">
    <source>
        <dbReference type="EMBL" id="KMO95110.1"/>
    </source>
</evidence>
<feature type="compositionally biased region" description="Low complexity" evidence="1">
    <location>
        <begin position="27"/>
        <end position="42"/>
    </location>
</feature>
<dbReference type="AlphaFoldDB" id="A0A0J6XGJ9"/>
<dbReference type="OrthoDB" id="3944519at2"/>
<keyword evidence="5" id="KW-1185">Reference proteome</keyword>
<evidence type="ECO:0000256" key="1">
    <source>
        <dbReference type="SAM" id="MobiDB-lite"/>
    </source>
</evidence>
<dbReference type="STRING" id="66430.ACS04_25755"/>
<comment type="caution">
    <text evidence="4">The sequence shown here is derived from an EMBL/GenBank/DDBJ whole genome shotgun (WGS) entry which is preliminary data.</text>
</comment>
<dbReference type="PATRIC" id="fig|66430.4.peg.649"/>
<feature type="region of interest" description="Disordered" evidence="1">
    <location>
        <begin position="121"/>
        <end position="163"/>
    </location>
</feature>
<evidence type="ECO:0000313" key="5">
    <source>
        <dbReference type="Proteomes" id="UP000035932"/>
    </source>
</evidence>
<dbReference type="RefSeq" id="WP_048479147.1">
    <property type="nucleotide sequence ID" value="NZ_JBIRUD010000002.1"/>
</dbReference>
<accession>A0A0J6XGJ9</accession>
<name>A0A0J6XGJ9_9ACTN</name>
<keyword evidence="2" id="KW-1133">Transmembrane helix</keyword>
<reference evidence="4 5" key="1">
    <citation type="submission" date="2015-06" db="EMBL/GenBank/DDBJ databases">
        <title>Recapitulation of the evolution of biosynthetic gene clusters reveals hidden chemical diversity on bacterial genomes.</title>
        <authorList>
            <person name="Cruz-Morales P."/>
            <person name="Martinez-Guerrero C."/>
            <person name="Morales-Escalante M.A."/>
            <person name="Yanez-Guerra L.A."/>
            <person name="Kopp J.F."/>
            <person name="Feldmann J."/>
            <person name="Ramos-Aboites H.E."/>
            <person name="Barona-Gomez F."/>
        </authorList>
    </citation>
    <scope>NUCLEOTIDE SEQUENCE [LARGE SCALE GENOMIC DNA]</scope>
    <source>
        <strain evidence="4 5">ATCC 31245</strain>
    </source>
</reference>
<dbReference type="EMBL" id="LFML01000111">
    <property type="protein sequence ID" value="KMO95110.1"/>
    <property type="molecule type" value="Genomic_DNA"/>
</dbReference>
<dbReference type="SUPFAM" id="SSF50998">
    <property type="entry name" value="Quinoprotein alcohol dehydrogenase-like"/>
    <property type="match status" value="1"/>
</dbReference>
<gene>
    <name evidence="4" type="ORF">ACS04_25755</name>
</gene>
<keyword evidence="2" id="KW-0472">Membrane</keyword>
<feature type="transmembrane region" description="Helical" evidence="2">
    <location>
        <begin position="92"/>
        <end position="113"/>
    </location>
</feature>
<dbReference type="Proteomes" id="UP000035932">
    <property type="component" value="Unassembled WGS sequence"/>
</dbReference>
<dbReference type="Gene3D" id="2.130.10.10">
    <property type="entry name" value="YVTN repeat-like/Quinoprotein amine dehydrogenase"/>
    <property type="match status" value="2"/>
</dbReference>
<feature type="compositionally biased region" description="Low complexity" evidence="1">
    <location>
        <begin position="68"/>
        <end position="83"/>
    </location>
</feature>
<feature type="compositionally biased region" description="Pro residues" evidence="1">
    <location>
        <begin position="1"/>
        <end position="14"/>
    </location>
</feature>